<organism evidence="2">
    <name type="scientific">Planktothricoides raciborskii GIHE-MW2</name>
    <dbReference type="NCBI Taxonomy" id="2792601"/>
    <lineage>
        <taxon>Bacteria</taxon>
        <taxon>Bacillati</taxon>
        <taxon>Cyanobacteriota</taxon>
        <taxon>Cyanophyceae</taxon>
        <taxon>Oscillatoriophycideae</taxon>
        <taxon>Oscillatoriales</taxon>
        <taxon>Oscillatoriaceae</taxon>
        <taxon>Planktothricoides</taxon>
    </lineage>
</organism>
<evidence type="ECO:0000313" key="2">
    <source>
        <dbReference type="EMBL" id="XCM38578.1"/>
    </source>
</evidence>
<reference evidence="2" key="1">
    <citation type="submission" date="2024-07" db="EMBL/GenBank/DDBJ databases">
        <authorList>
            <person name="Kim Y.J."/>
            <person name="Jeong J.Y."/>
        </authorList>
    </citation>
    <scope>NUCLEOTIDE SEQUENCE</scope>
    <source>
        <strain evidence="2">GIHE-MW2</strain>
    </source>
</reference>
<feature type="region of interest" description="Disordered" evidence="1">
    <location>
        <begin position="67"/>
        <end position="93"/>
    </location>
</feature>
<sequence length="93" mass="10268">MAIWRNGDMAEWRYGGMAIWRNGDMAGVAIWRVWRYGGCGDMAIGRNGDMAEWRYGGMAIGLVAGNPDRRGLKPPSHSASRLKPTKNPIFNAA</sequence>
<dbReference type="EMBL" id="CP159837">
    <property type="protein sequence ID" value="XCM38578.1"/>
    <property type="molecule type" value="Genomic_DNA"/>
</dbReference>
<accession>A0AAU8JH85</accession>
<evidence type="ECO:0000256" key="1">
    <source>
        <dbReference type="SAM" id="MobiDB-lite"/>
    </source>
</evidence>
<proteinExistence type="predicted"/>
<name>A0AAU8JH85_9CYAN</name>
<gene>
    <name evidence="2" type="ORF">ABWT76_001435</name>
</gene>
<protein>
    <submittedName>
        <fullName evidence="2">Uncharacterized protein</fullName>
    </submittedName>
</protein>
<dbReference type="RefSeq" id="WP_354635855.1">
    <property type="nucleotide sequence ID" value="NZ_CP159837.1"/>
</dbReference>
<dbReference type="AlphaFoldDB" id="A0AAU8JH85"/>